<reference evidence="1" key="1">
    <citation type="submission" date="2014-11" db="EMBL/GenBank/DDBJ databases">
        <authorList>
            <person name="Amaro Gonzalez C."/>
        </authorList>
    </citation>
    <scope>NUCLEOTIDE SEQUENCE</scope>
</reference>
<protein>
    <submittedName>
        <fullName evidence="1">Uncharacterized protein</fullName>
    </submittedName>
</protein>
<organism evidence="1">
    <name type="scientific">Anguilla anguilla</name>
    <name type="common">European freshwater eel</name>
    <name type="synonym">Muraena anguilla</name>
    <dbReference type="NCBI Taxonomy" id="7936"/>
    <lineage>
        <taxon>Eukaryota</taxon>
        <taxon>Metazoa</taxon>
        <taxon>Chordata</taxon>
        <taxon>Craniata</taxon>
        <taxon>Vertebrata</taxon>
        <taxon>Euteleostomi</taxon>
        <taxon>Actinopterygii</taxon>
        <taxon>Neopterygii</taxon>
        <taxon>Teleostei</taxon>
        <taxon>Anguilliformes</taxon>
        <taxon>Anguillidae</taxon>
        <taxon>Anguilla</taxon>
    </lineage>
</organism>
<name>A0A0E9SED0_ANGAN</name>
<dbReference type="AlphaFoldDB" id="A0A0E9SED0"/>
<proteinExistence type="predicted"/>
<sequence>MTYSFKQFEATLFNYRWIEITQFGPHHLMIS</sequence>
<reference evidence="1" key="2">
    <citation type="journal article" date="2015" name="Fish Shellfish Immunol.">
        <title>Early steps in the European eel (Anguilla anguilla)-Vibrio vulnificus interaction in the gills: Role of the RtxA13 toxin.</title>
        <authorList>
            <person name="Callol A."/>
            <person name="Pajuelo D."/>
            <person name="Ebbesson L."/>
            <person name="Teles M."/>
            <person name="MacKenzie S."/>
            <person name="Amaro C."/>
        </authorList>
    </citation>
    <scope>NUCLEOTIDE SEQUENCE</scope>
</reference>
<accession>A0A0E9SED0</accession>
<evidence type="ECO:0000313" key="1">
    <source>
        <dbReference type="EMBL" id="JAH39651.1"/>
    </source>
</evidence>
<dbReference type="EMBL" id="GBXM01068926">
    <property type="protein sequence ID" value="JAH39651.1"/>
    <property type="molecule type" value="Transcribed_RNA"/>
</dbReference>